<dbReference type="EMBL" id="DVHN01000095">
    <property type="protein sequence ID" value="HIR88795.1"/>
    <property type="molecule type" value="Genomic_DNA"/>
</dbReference>
<feature type="compositionally biased region" description="Basic and acidic residues" evidence="2">
    <location>
        <begin position="46"/>
        <end position="85"/>
    </location>
</feature>
<dbReference type="Proteomes" id="UP000824201">
    <property type="component" value="Unassembled WGS sequence"/>
</dbReference>
<evidence type="ECO:0000256" key="2">
    <source>
        <dbReference type="SAM" id="MobiDB-lite"/>
    </source>
</evidence>
<dbReference type="InterPro" id="IPR009099">
    <property type="entry name" value="Beta-lactamas_inhib"/>
</dbReference>
<sequence>MAKGKTKKKGKGKWIIAIVVIVIIVAAVSGGNKDNSEPSDIAQQTESKKETEKQTKEETQKETATEKTEEETQKETTEENEDSKVTMENFLKISANMTYEQVVEILGEGEQQSESEIAGSISKIYVWNGEGFLNTITATFTDNVISSKTQTGLGDSEAKITKEKFDAIQTGMTYDQVKEIVGGAGDLSSVIYLLGTVTENYDWNGEKALSNASISIQDGVVSSKSQYGLE</sequence>
<evidence type="ECO:0000256" key="3">
    <source>
        <dbReference type="SAM" id="Phobius"/>
    </source>
</evidence>
<protein>
    <recommendedName>
        <fullName evidence="6">DUF3862 domain-containing protein</fullName>
    </recommendedName>
</protein>
<organism evidence="4 5">
    <name type="scientific">Candidatus Fimimorpha faecalis</name>
    <dbReference type="NCBI Taxonomy" id="2840824"/>
    <lineage>
        <taxon>Bacteria</taxon>
        <taxon>Bacillati</taxon>
        <taxon>Bacillota</taxon>
        <taxon>Clostridia</taxon>
        <taxon>Eubacteriales</taxon>
        <taxon>Candidatus Fimimorpha</taxon>
    </lineage>
</organism>
<comment type="caution">
    <text evidence="4">The sequence shown here is derived from an EMBL/GenBank/DDBJ whole genome shotgun (WGS) entry which is preliminary data.</text>
</comment>
<feature type="region of interest" description="Disordered" evidence="2">
    <location>
        <begin position="31"/>
        <end position="86"/>
    </location>
</feature>
<evidence type="ECO:0000256" key="1">
    <source>
        <dbReference type="ARBA" id="ARBA00022729"/>
    </source>
</evidence>
<evidence type="ECO:0008006" key="6">
    <source>
        <dbReference type="Google" id="ProtNLM"/>
    </source>
</evidence>
<dbReference type="Pfam" id="PF07467">
    <property type="entry name" value="BLIP"/>
    <property type="match status" value="1"/>
</dbReference>
<keyword evidence="3" id="KW-0472">Membrane</keyword>
<accession>A0A9D1EEQ5</accession>
<feature type="transmembrane region" description="Helical" evidence="3">
    <location>
        <begin position="12"/>
        <end position="31"/>
    </location>
</feature>
<dbReference type="Gene3D" id="3.30.1450.10">
    <property type="match status" value="2"/>
</dbReference>
<keyword evidence="3" id="KW-0812">Transmembrane</keyword>
<evidence type="ECO:0000313" key="4">
    <source>
        <dbReference type="EMBL" id="HIR88795.1"/>
    </source>
</evidence>
<evidence type="ECO:0000313" key="5">
    <source>
        <dbReference type="Proteomes" id="UP000824201"/>
    </source>
</evidence>
<reference evidence="4" key="2">
    <citation type="journal article" date="2021" name="PeerJ">
        <title>Extensive microbial diversity within the chicken gut microbiome revealed by metagenomics and culture.</title>
        <authorList>
            <person name="Gilroy R."/>
            <person name="Ravi A."/>
            <person name="Getino M."/>
            <person name="Pursley I."/>
            <person name="Horton D.L."/>
            <person name="Alikhan N.F."/>
            <person name="Baker D."/>
            <person name="Gharbi K."/>
            <person name="Hall N."/>
            <person name="Watson M."/>
            <person name="Adriaenssens E.M."/>
            <person name="Foster-Nyarko E."/>
            <person name="Jarju S."/>
            <person name="Secka A."/>
            <person name="Antonio M."/>
            <person name="Oren A."/>
            <person name="Chaudhuri R.R."/>
            <person name="La Ragione R."/>
            <person name="Hildebrand F."/>
            <person name="Pallen M.J."/>
        </authorList>
    </citation>
    <scope>NUCLEOTIDE SEQUENCE</scope>
    <source>
        <strain evidence="4">ChiW13-3771</strain>
    </source>
</reference>
<keyword evidence="1" id="KW-0732">Signal</keyword>
<name>A0A9D1EEQ5_9FIRM</name>
<gene>
    <name evidence="4" type="ORF">IAC96_07585</name>
</gene>
<keyword evidence="3" id="KW-1133">Transmembrane helix</keyword>
<proteinExistence type="predicted"/>
<dbReference type="AlphaFoldDB" id="A0A9D1EEQ5"/>
<reference evidence="4" key="1">
    <citation type="submission" date="2020-10" db="EMBL/GenBank/DDBJ databases">
        <authorList>
            <person name="Gilroy R."/>
        </authorList>
    </citation>
    <scope>NUCLEOTIDE SEQUENCE</scope>
    <source>
        <strain evidence="4">ChiW13-3771</strain>
    </source>
</reference>
<dbReference type="InterPro" id="IPR037873">
    <property type="entry name" value="BamE-like"/>
</dbReference>